<gene>
    <name evidence="3" type="ORF">QEH59_02160</name>
</gene>
<sequence length="181" mass="20206">MPTSAPQLPPLPEGPGLDRVRGPIEIPTHAPWPIALAIGVAILLIALLLWRLLRARRSRNVAPAPYEAAIAELEVATQLTNDDHERFAILSSQALRRYLENGLGLRFNARTSEEFLHDLKDNPTFDPNFHQTLSEVLTTLDQIKFAQHALDTEARRQLSNQIHQLIDQAHSLARQQEGAPA</sequence>
<keyword evidence="2" id="KW-1133">Transmembrane helix</keyword>
<dbReference type="EMBL" id="JARXIC010000002">
    <property type="protein sequence ID" value="MDQ8193212.1"/>
    <property type="molecule type" value="Genomic_DNA"/>
</dbReference>
<reference evidence="3 4" key="1">
    <citation type="submission" date="2023-04" db="EMBL/GenBank/DDBJ databases">
        <title>A novel bacteria isolated from coastal sediment.</title>
        <authorList>
            <person name="Liu X.-J."/>
            <person name="Du Z.-J."/>
        </authorList>
    </citation>
    <scope>NUCLEOTIDE SEQUENCE [LARGE SCALE GENOMIC DNA]</scope>
    <source>
        <strain evidence="3 4">SDUM461004</strain>
    </source>
</reference>
<accession>A0ABU1AEM1</accession>
<keyword evidence="4" id="KW-1185">Reference proteome</keyword>
<feature type="region of interest" description="Disordered" evidence="1">
    <location>
        <begin position="1"/>
        <end position="22"/>
    </location>
</feature>
<evidence type="ECO:0000313" key="3">
    <source>
        <dbReference type="EMBL" id="MDQ8193212.1"/>
    </source>
</evidence>
<feature type="transmembrane region" description="Helical" evidence="2">
    <location>
        <begin position="30"/>
        <end position="50"/>
    </location>
</feature>
<name>A0ABU1AEM1_9BACT</name>
<proteinExistence type="predicted"/>
<evidence type="ECO:0000256" key="1">
    <source>
        <dbReference type="SAM" id="MobiDB-lite"/>
    </source>
</evidence>
<protein>
    <submittedName>
        <fullName evidence="3">DUF4381 family protein</fullName>
    </submittedName>
</protein>
<dbReference type="Proteomes" id="UP001243717">
    <property type="component" value="Unassembled WGS sequence"/>
</dbReference>
<comment type="caution">
    <text evidence="3">The sequence shown here is derived from an EMBL/GenBank/DDBJ whole genome shotgun (WGS) entry which is preliminary data.</text>
</comment>
<keyword evidence="2" id="KW-0812">Transmembrane</keyword>
<evidence type="ECO:0000256" key="2">
    <source>
        <dbReference type="SAM" id="Phobius"/>
    </source>
</evidence>
<keyword evidence="2" id="KW-0472">Membrane</keyword>
<organism evidence="3 4">
    <name type="scientific">Thalassobacterium sedimentorum</name>
    <dbReference type="NCBI Taxonomy" id="3041258"/>
    <lineage>
        <taxon>Bacteria</taxon>
        <taxon>Pseudomonadati</taxon>
        <taxon>Verrucomicrobiota</taxon>
        <taxon>Opitutia</taxon>
        <taxon>Puniceicoccales</taxon>
        <taxon>Coraliomargaritaceae</taxon>
        <taxon>Thalassobacterium</taxon>
    </lineage>
</organism>
<dbReference type="RefSeq" id="WP_308983717.1">
    <property type="nucleotide sequence ID" value="NZ_JARXIC010000002.1"/>
</dbReference>
<evidence type="ECO:0000313" key="4">
    <source>
        <dbReference type="Proteomes" id="UP001243717"/>
    </source>
</evidence>